<protein>
    <recommendedName>
        <fullName evidence="2">Lipid-binding serum glycoprotein N-terminal domain-containing protein</fullName>
    </recommendedName>
</protein>
<dbReference type="PANTHER" id="PTHR11008">
    <property type="entry name" value="PROTEIN TAKEOUT-LIKE PROTEIN"/>
    <property type="match status" value="1"/>
</dbReference>
<dbReference type="SMART" id="SM00700">
    <property type="entry name" value="JHBP"/>
    <property type="match status" value="1"/>
</dbReference>
<dbReference type="Pfam" id="PF06585">
    <property type="entry name" value="JHBP"/>
    <property type="match status" value="1"/>
</dbReference>
<dbReference type="PANTHER" id="PTHR11008:SF29">
    <property type="entry name" value="IP17226P"/>
    <property type="match status" value="1"/>
</dbReference>
<feature type="non-terminal residue" evidence="1">
    <location>
        <position position="1"/>
    </location>
</feature>
<sequence>EKNMKNSSIFIFAALLGFVCASIDRRLEEDKKLRDIFSDMLNNTINDIVQSMSDPLKIKDISIKFKDSELLSGGANVTKVSLLGISSLVAPFIKVDILGLKLSMEILLPDILLAFDYWLDILIADVLPFYGSGTNTVTLDNISLNVTGRVNMTGGMHVQNLTVVLQIEKANFNLNGLIDNPEFNSLLNTILNDNFCDFIRDSSELISSLLSSIVENVINSALKPKNDLIETSLKNIALADRRLR</sequence>
<proteinExistence type="predicted"/>
<accession>A0A1E1WT22</accession>
<gene>
    <name evidence="1" type="ORF">g.2932</name>
</gene>
<name>A0A1E1WT22_PECGO</name>
<dbReference type="InterPro" id="IPR038606">
    <property type="entry name" value="To_sf"/>
</dbReference>
<dbReference type="Gene3D" id="3.15.10.30">
    <property type="entry name" value="Haemolymph juvenile hormone binding protein"/>
    <property type="match status" value="1"/>
</dbReference>
<dbReference type="InterPro" id="IPR010562">
    <property type="entry name" value="Haemolymph_juvenile_hormone-bd"/>
</dbReference>
<reference evidence="1" key="1">
    <citation type="submission" date="2015-09" db="EMBL/GenBank/DDBJ databases">
        <title>De novo assembly of Pectinophora gossypiella (Pink Bollworm) gut transcriptome.</title>
        <authorList>
            <person name="Tassone E.E."/>
        </authorList>
    </citation>
    <scope>NUCLEOTIDE SEQUENCE</scope>
</reference>
<organism evidence="1">
    <name type="scientific">Pectinophora gossypiella</name>
    <name type="common">Cotton pink bollworm</name>
    <name type="synonym">Depressaria gossypiella</name>
    <dbReference type="NCBI Taxonomy" id="13191"/>
    <lineage>
        <taxon>Eukaryota</taxon>
        <taxon>Metazoa</taxon>
        <taxon>Ecdysozoa</taxon>
        <taxon>Arthropoda</taxon>
        <taxon>Hexapoda</taxon>
        <taxon>Insecta</taxon>
        <taxon>Pterygota</taxon>
        <taxon>Neoptera</taxon>
        <taxon>Endopterygota</taxon>
        <taxon>Lepidoptera</taxon>
        <taxon>Glossata</taxon>
        <taxon>Ditrysia</taxon>
        <taxon>Gelechioidea</taxon>
        <taxon>Gelechiidae</taxon>
        <taxon>Apatetrinae</taxon>
        <taxon>Pectinophora</taxon>
    </lineage>
</organism>
<dbReference type="GO" id="GO:0005615">
    <property type="term" value="C:extracellular space"/>
    <property type="evidence" value="ECO:0007669"/>
    <property type="project" value="TreeGrafter"/>
</dbReference>
<evidence type="ECO:0008006" key="2">
    <source>
        <dbReference type="Google" id="ProtNLM"/>
    </source>
</evidence>
<dbReference type="EMBL" id="GDQN01001093">
    <property type="protein sequence ID" value="JAT89961.1"/>
    <property type="molecule type" value="Transcribed_RNA"/>
</dbReference>
<dbReference type="AlphaFoldDB" id="A0A1E1WT22"/>
<evidence type="ECO:0000313" key="1">
    <source>
        <dbReference type="EMBL" id="JAT89961.1"/>
    </source>
</evidence>